<evidence type="ECO:0000256" key="4">
    <source>
        <dbReference type="ARBA" id="ARBA00022679"/>
    </source>
</evidence>
<dbReference type="NCBIfam" id="TIGR00138">
    <property type="entry name" value="rsmG_gidB"/>
    <property type="match status" value="1"/>
</dbReference>
<dbReference type="EMBL" id="SLZU01000002">
    <property type="protein sequence ID" value="TCS66373.1"/>
    <property type="molecule type" value="Genomic_DNA"/>
</dbReference>
<keyword evidence="4 6" id="KW-0808">Transferase</keyword>
<dbReference type="EC" id="2.1.1.170" evidence="6"/>
<gene>
    <name evidence="6" type="primary">rsmG</name>
    <name evidence="7" type="ORF">EDD52_102190</name>
</gene>
<dbReference type="InterPro" id="IPR003682">
    <property type="entry name" value="rRNA_ssu_MeTfrase_G"/>
</dbReference>
<evidence type="ECO:0000313" key="7">
    <source>
        <dbReference type="EMBL" id="TCS66373.1"/>
    </source>
</evidence>
<keyword evidence="1 6" id="KW-0963">Cytoplasm</keyword>
<comment type="caution">
    <text evidence="7">The sequence shown here is derived from an EMBL/GenBank/DDBJ whole genome shotgun (WGS) entry which is preliminary data.</text>
</comment>
<evidence type="ECO:0000256" key="3">
    <source>
        <dbReference type="ARBA" id="ARBA00022603"/>
    </source>
</evidence>
<keyword evidence="3 6" id="KW-0489">Methyltransferase</keyword>
<dbReference type="PANTHER" id="PTHR31760:SF0">
    <property type="entry name" value="S-ADENOSYL-L-METHIONINE-DEPENDENT METHYLTRANSFERASES SUPERFAMILY PROTEIN"/>
    <property type="match status" value="1"/>
</dbReference>
<dbReference type="PANTHER" id="PTHR31760">
    <property type="entry name" value="S-ADENOSYL-L-METHIONINE-DEPENDENT METHYLTRANSFERASES SUPERFAMILY PROTEIN"/>
    <property type="match status" value="1"/>
</dbReference>
<dbReference type="GO" id="GO:0070043">
    <property type="term" value="F:rRNA (guanine-N7-)-methyltransferase activity"/>
    <property type="evidence" value="ECO:0007669"/>
    <property type="project" value="UniProtKB-UniRule"/>
</dbReference>
<dbReference type="Proteomes" id="UP000295696">
    <property type="component" value="Unassembled WGS sequence"/>
</dbReference>
<comment type="function">
    <text evidence="6">Specifically methylates the N7 position of guanine in position 527 of 16S rRNA.</text>
</comment>
<feature type="binding site" evidence="6">
    <location>
        <position position="73"/>
    </location>
    <ligand>
        <name>S-adenosyl-L-methionine</name>
        <dbReference type="ChEBI" id="CHEBI:59789"/>
    </ligand>
</feature>
<feature type="binding site" evidence="6">
    <location>
        <begin position="122"/>
        <end position="123"/>
    </location>
    <ligand>
        <name>S-adenosyl-L-methionine</name>
        <dbReference type="ChEBI" id="CHEBI:59789"/>
    </ligand>
</feature>
<evidence type="ECO:0000256" key="5">
    <source>
        <dbReference type="ARBA" id="ARBA00022691"/>
    </source>
</evidence>
<evidence type="ECO:0000256" key="2">
    <source>
        <dbReference type="ARBA" id="ARBA00022552"/>
    </source>
</evidence>
<keyword evidence="8" id="KW-1185">Reference proteome</keyword>
<dbReference type="Gene3D" id="3.40.50.150">
    <property type="entry name" value="Vaccinia Virus protein VP39"/>
    <property type="match status" value="1"/>
</dbReference>
<dbReference type="PIRSF" id="PIRSF003078">
    <property type="entry name" value="GidB"/>
    <property type="match status" value="1"/>
</dbReference>
<comment type="similarity">
    <text evidence="6">Belongs to the methyltransferase superfamily. RNA methyltransferase RsmG family.</text>
</comment>
<dbReference type="SUPFAM" id="SSF53335">
    <property type="entry name" value="S-adenosyl-L-methionine-dependent methyltransferases"/>
    <property type="match status" value="1"/>
</dbReference>
<sequence length="203" mass="22396">MSETYKLDVSRETFDDLERYVTLLKKWTKRINLISAATIPVIWDRHVRDSVQVYRSISGSEGIWLDVGSGGGLPGIVLATIRKHEAPGVKTVLIESDLRKATFLRAVSRELDLKAEVISERIEVADPVGASVISARALGPLEALLGFAERHLAPGGHAVFPKGETWQKEVDNARKTWRFDLDVVQSETDKKAAILIIGGIARV</sequence>
<comment type="catalytic activity">
    <reaction evidence="6">
        <text>guanosine(527) in 16S rRNA + S-adenosyl-L-methionine = N(7)-methylguanosine(527) in 16S rRNA + S-adenosyl-L-homocysteine</text>
        <dbReference type="Rhea" id="RHEA:42732"/>
        <dbReference type="Rhea" id="RHEA-COMP:10209"/>
        <dbReference type="Rhea" id="RHEA-COMP:10210"/>
        <dbReference type="ChEBI" id="CHEBI:57856"/>
        <dbReference type="ChEBI" id="CHEBI:59789"/>
        <dbReference type="ChEBI" id="CHEBI:74269"/>
        <dbReference type="ChEBI" id="CHEBI:74480"/>
        <dbReference type="EC" id="2.1.1.170"/>
    </reaction>
</comment>
<organism evidence="7 8">
    <name type="scientific">Primorskyibacter sedentarius</name>
    <dbReference type="NCBI Taxonomy" id="745311"/>
    <lineage>
        <taxon>Bacteria</taxon>
        <taxon>Pseudomonadati</taxon>
        <taxon>Pseudomonadota</taxon>
        <taxon>Alphaproteobacteria</taxon>
        <taxon>Rhodobacterales</taxon>
        <taxon>Roseobacteraceae</taxon>
        <taxon>Primorskyibacter</taxon>
    </lineage>
</organism>
<feature type="binding site" evidence="6">
    <location>
        <position position="68"/>
    </location>
    <ligand>
        <name>S-adenosyl-L-methionine</name>
        <dbReference type="ChEBI" id="CHEBI:59789"/>
    </ligand>
</feature>
<dbReference type="AlphaFoldDB" id="A0A4R3JJE8"/>
<keyword evidence="2 6" id="KW-0698">rRNA processing</keyword>
<proteinExistence type="inferred from homology"/>
<dbReference type="Pfam" id="PF02527">
    <property type="entry name" value="GidB"/>
    <property type="match status" value="1"/>
</dbReference>
<reference evidence="7 8" key="1">
    <citation type="submission" date="2019-03" db="EMBL/GenBank/DDBJ databases">
        <title>Genomic Encyclopedia of Type Strains, Phase IV (KMG-IV): sequencing the most valuable type-strain genomes for metagenomic binning, comparative biology and taxonomic classification.</title>
        <authorList>
            <person name="Goeker M."/>
        </authorList>
    </citation>
    <scope>NUCLEOTIDE SEQUENCE [LARGE SCALE GENOMIC DNA]</scope>
    <source>
        <strain evidence="7 8">DSM 104836</strain>
    </source>
</reference>
<evidence type="ECO:0000256" key="1">
    <source>
        <dbReference type="ARBA" id="ARBA00022490"/>
    </source>
</evidence>
<comment type="caution">
    <text evidence="6">Lacks conserved residue(s) required for the propagation of feature annotation.</text>
</comment>
<protein>
    <recommendedName>
        <fullName evidence="6">Ribosomal RNA small subunit methyltransferase G</fullName>
        <ecNumber evidence="6">2.1.1.170</ecNumber>
    </recommendedName>
    <alternativeName>
        <fullName evidence="6">16S rRNA 7-methylguanosine methyltransferase</fullName>
        <shortName evidence="6">16S rRNA m7G methyltransferase</shortName>
    </alternativeName>
</protein>
<dbReference type="InterPro" id="IPR029063">
    <property type="entry name" value="SAM-dependent_MTases_sf"/>
</dbReference>
<accession>A0A4R3JJE8</accession>
<dbReference type="OrthoDB" id="9808773at2"/>
<evidence type="ECO:0000256" key="6">
    <source>
        <dbReference type="HAMAP-Rule" id="MF_00074"/>
    </source>
</evidence>
<dbReference type="RefSeq" id="WP_132242391.1">
    <property type="nucleotide sequence ID" value="NZ_SLZU01000002.1"/>
</dbReference>
<dbReference type="GO" id="GO:0005829">
    <property type="term" value="C:cytosol"/>
    <property type="evidence" value="ECO:0007669"/>
    <property type="project" value="TreeGrafter"/>
</dbReference>
<comment type="subcellular location">
    <subcellularLocation>
        <location evidence="6">Cytoplasm</location>
    </subcellularLocation>
</comment>
<name>A0A4R3JJE8_9RHOB</name>
<feature type="binding site" evidence="6">
    <location>
        <position position="136"/>
    </location>
    <ligand>
        <name>S-adenosyl-L-methionine</name>
        <dbReference type="ChEBI" id="CHEBI:59789"/>
    </ligand>
</feature>
<evidence type="ECO:0000313" key="8">
    <source>
        <dbReference type="Proteomes" id="UP000295696"/>
    </source>
</evidence>
<dbReference type="HAMAP" id="MF_00074">
    <property type="entry name" value="16SrRNA_methyltr_G"/>
    <property type="match status" value="1"/>
</dbReference>
<keyword evidence="5 6" id="KW-0949">S-adenosyl-L-methionine</keyword>